<dbReference type="EMBL" id="CAUWAG010000018">
    <property type="protein sequence ID" value="CAJ2511802.1"/>
    <property type="molecule type" value="Genomic_DNA"/>
</dbReference>
<sequence>MGPAVTERKLFNDSISVIDEAAAGEGNISFALFSRLAPEIRLQIWKFALPSTRLLYIRISQLKNTCAAGHSRRESGTVERDAYTTRNNLGNIISGDAYSLHVPRFDNWPSTLLRHDILNVRVTYRNPQRSLVAFLHDAMACDPVGRGIEHLALGLEFNDVPLLANVKPSDLHPVTEQSMRRFLSTGLRIFYSVVSPGTEARNMLGSFTSTLSAYHLNRSVTVAPQGEQFQVTDYTSLMYDPRPIRETNLSHVLVRTDPRRTTFHWHRILANFGVQETGTPLSPEQTHS</sequence>
<proteinExistence type="predicted"/>
<evidence type="ECO:0000313" key="2">
    <source>
        <dbReference type="EMBL" id="CAJ2511802.1"/>
    </source>
</evidence>
<feature type="domain" description="2EXR" evidence="1">
    <location>
        <begin position="30"/>
        <end position="71"/>
    </location>
</feature>
<evidence type="ECO:0000259" key="1">
    <source>
        <dbReference type="Pfam" id="PF20150"/>
    </source>
</evidence>
<organism evidence="2 3">
    <name type="scientific">Anthostomella pinea</name>
    <dbReference type="NCBI Taxonomy" id="933095"/>
    <lineage>
        <taxon>Eukaryota</taxon>
        <taxon>Fungi</taxon>
        <taxon>Dikarya</taxon>
        <taxon>Ascomycota</taxon>
        <taxon>Pezizomycotina</taxon>
        <taxon>Sordariomycetes</taxon>
        <taxon>Xylariomycetidae</taxon>
        <taxon>Xylariales</taxon>
        <taxon>Xylariaceae</taxon>
        <taxon>Anthostomella</taxon>
    </lineage>
</organism>
<reference evidence="2" key="1">
    <citation type="submission" date="2023-10" db="EMBL/GenBank/DDBJ databases">
        <authorList>
            <person name="Hackl T."/>
        </authorList>
    </citation>
    <scope>NUCLEOTIDE SEQUENCE</scope>
</reference>
<gene>
    <name evidence="2" type="ORF">KHLLAP_LOCUS12270</name>
</gene>
<dbReference type="AlphaFoldDB" id="A0AAI8VVE9"/>
<comment type="caution">
    <text evidence="2">The sequence shown here is derived from an EMBL/GenBank/DDBJ whole genome shotgun (WGS) entry which is preliminary data.</text>
</comment>
<dbReference type="InterPro" id="IPR045518">
    <property type="entry name" value="2EXR"/>
</dbReference>
<name>A0AAI8VVE9_9PEZI</name>
<dbReference type="Proteomes" id="UP001295740">
    <property type="component" value="Unassembled WGS sequence"/>
</dbReference>
<evidence type="ECO:0000313" key="3">
    <source>
        <dbReference type="Proteomes" id="UP001295740"/>
    </source>
</evidence>
<dbReference type="Pfam" id="PF20150">
    <property type="entry name" value="2EXR"/>
    <property type="match status" value="1"/>
</dbReference>
<keyword evidence="3" id="KW-1185">Reference proteome</keyword>
<accession>A0AAI8VVE9</accession>
<protein>
    <submittedName>
        <fullName evidence="2">Uu.00g074270.m01.CDS01</fullName>
    </submittedName>
</protein>